<dbReference type="PANTHER" id="PTHR46401">
    <property type="entry name" value="GLYCOSYLTRANSFERASE WBBK-RELATED"/>
    <property type="match status" value="1"/>
</dbReference>
<dbReference type="RefSeq" id="WP_181049876.1">
    <property type="nucleotide sequence ID" value="NZ_PTIY01000007.1"/>
</dbReference>
<keyword evidence="2" id="KW-0808">Transferase</keyword>
<evidence type="ECO:0000313" key="3">
    <source>
        <dbReference type="Proteomes" id="UP000238071"/>
    </source>
</evidence>
<protein>
    <submittedName>
        <fullName evidence="2">Glycosyltransferase involved in cell wall biosynthesis</fullName>
    </submittedName>
</protein>
<dbReference type="Pfam" id="PF00534">
    <property type="entry name" value="Glycos_transf_1"/>
    <property type="match status" value="1"/>
</dbReference>
<dbReference type="EMBL" id="PTIY01000007">
    <property type="protein sequence ID" value="PPK71551.1"/>
    <property type="molecule type" value="Genomic_DNA"/>
</dbReference>
<evidence type="ECO:0000313" key="2">
    <source>
        <dbReference type="EMBL" id="PPK71551.1"/>
    </source>
</evidence>
<dbReference type="Proteomes" id="UP000238071">
    <property type="component" value="Unassembled WGS sequence"/>
</dbReference>
<sequence length="548" mass="60234">MNNQLRTIAVDLTPVLPGGENGGAKIFVLELLRRLAEMSPQTQFVLLTQVASHEELATLDRPNMRRQMVVGQVLANSLRPRLLGLASRVLPHLPGRLRRVVSRLGYKVNAMLKRGSSSALLRDMAADLLFCPFTAPTYFEPGVPTVCTIYDLQYNTYPEFFAAEDVANRERTFIEACRRATVLAAISDYSRDSAIAHGNLASSRIHTIYLRMAQRIAPGVENDKAILRRHNLTPQGYLIYPANFWRHKNHEMLLTAFGMVRHQGLSVDIKLVCTGAPGARQDWLISAAHTMNLGDHVLFPGYLSDADLATLIANCKGVVFPSLYEGFGLPVIEAMAAGVPVACSNTTSLPEVAADAAILFDPRVPTQVAQAMIALVENEALRARLIQAGQRRAAEFSDSECMAREYWELFQHALANVKHENLLTGAYADGWVGHCLHIQVAPAANKQTLAIEFSVPEWLPERRLTMQVSLHGNRLGDSFVFDHTTNAALSLPIEPAGGGYEVTITPTFVPAYTGHGNDHRELSAILQKCGIVHADGKYDALFPEKVNA</sequence>
<dbReference type="AlphaFoldDB" id="A0A2S6H286"/>
<evidence type="ECO:0000259" key="1">
    <source>
        <dbReference type="Pfam" id="PF00534"/>
    </source>
</evidence>
<gene>
    <name evidence="2" type="ORF">B0F88_10775</name>
</gene>
<organism evidence="2 3">
    <name type="scientific">Methylobacter tundripaludum</name>
    <dbReference type="NCBI Taxonomy" id="173365"/>
    <lineage>
        <taxon>Bacteria</taxon>
        <taxon>Pseudomonadati</taxon>
        <taxon>Pseudomonadota</taxon>
        <taxon>Gammaproteobacteria</taxon>
        <taxon>Methylococcales</taxon>
        <taxon>Methylococcaceae</taxon>
        <taxon>Methylobacter</taxon>
    </lineage>
</organism>
<keyword evidence="3" id="KW-1185">Reference proteome</keyword>
<feature type="domain" description="Glycosyl transferase family 1" evidence="1">
    <location>
        <begin position="234"/>
        <end position="391"/>
    </location>
</feature>
<accession>A0A2S6H286</accession>
<name>A0A2S6H286_9GAMM</name>
<dbReference type="CDD" id="cd03809">
    <property type="entry name" value="GT4_MtfB-like"/>
    <property type="match status" value="1"/>
</dbReference>
<dbReference type="PANTHER" id="PTHR46401:SF8">
    <property type="entry name" value="BLL6006 PROTEIN"/>
    <property type="match status" value="1"/>
</dbReference>
<dbReference type="Gene3D" id="3.40.50.2000">
    <property type="entry name" value="Glycogen Phosphorylase B"/>
    <property type="match status" value="2"/>
</dbReference>
<dbReference type="InterPro" id="IPR001296">
    <property type="entry name" value="Glyco_trans_1"/>
</dbReference>
<dbReference type="GO" id="GO:0016757">
    <property type="term" value="F:glycosyltransferase activity"/>
    <property type="evidence" value="ECO:0007669"/>
    <property type="project" value="InterPro"/>
</dbReference>
<reference evidence="2 3" key="1">
    <citation type="submission" date="2018-02" db="EMBL/GenBank/DDBJ databases">
        <title>Subsurface microbial communities from deep shales in Ohio and West Virginia, USA.</title>
        <authorList>
            <person name="Wrighton K."/>
        </authorList>
    </citation>
    <scope>NUCLEOTIDE SEQUENCE [LARGE SCALE GENOMIC DNA]</scope>
    <source>
        <strain evidence="2 3">OWC-G53F</strain>
    </source>
</reference>
<dbReference type="SUPFAM" id="SSF53756">
    <property type="entry name" value="UDP-Glycosyltransferase/glycogen phosphorylase"/>
    <property type="match status" value="1"/>
</dbReference>
<proteinExistence type="predicted"/>
<comment type="caution">
    <text evidence="2">The sequence shown here is derived from an EMBL/GenBank/DDBJ whole genome shotgun (WGS) entry which is preliminary data.</text>
</comment>